<dbReference type="HAMAP" id="MF_02043">
    <property type="entry name" value="DusC_subfam"/>
    <property type="match status" value="1"/>
</dbReference>
<protein>
    <recommendedName>
        <fullName evidence="9">tRNA-dihydrouridine(16) synthase</fullName>
        <ecNumber evidence="9">1.3.1.-</ecNumber>
    </recommendedName>
    <alternativeName>
        <fullName evidence="9">U16-specific dihydrouridine synthase</fullName>
        <shortName evidence="9">U16-specific Dus</shortName>
    </alternativeName>
    <alternativeName>
        <fullName evidence="9">tRNA-dihydrouridine synthase C</fullName>
    </alternativeName>
</protein>
<feature type="site" description="Interacts with tRNA" evidence="9">
    <location>
        <position position="176"/>
    </location>
</feature>
<feature type="binding site" evidence="9">
    <location>
        <begin position="199"/>
        <end position="201"/>
    </location>
    <ligand>
        <name>FMN</name>
        <dbReference type="ChEBI" id="CHEBI:58210"/>
    </ligand>
</feature>
<keyword evidence="8 9" id="KW-0560">Oxidoreductase</keyword>
<feature type="binding site" evidence="12">
    <location>
        <position position="168"/>
    </location>
    <ligand>
        <name>FMN</name>
        <dbReference type="ChEBI" id="CHEBI:58210"/>
    </ligand>
</feature>
<feature type="binding site" evidence="9 12">
    <location>
        <begin position="223"/>
        <end position="224"/>
    </location>
    <ligand>
        <name>FMN</name>
        <dbReference type="ChEBI" id="CHEBI:58210"/>
    </ligand>
</feature>
<evidence type="ECO:0000256" key="8">
    <source>
        <dbReference type="ARBA" id="ARBA00023002"/>
    </source>
</evidence>
<dbReference type="KEGG" id="psym:J1N51_01105"/>
<dbReference type="Gene3D" id="1.20.225.30">
    <property type="entry name" value="Dihydrouridine synthase, C-terminal recognition domain"/>
    <property type="match status" value="1"/>
</dbReference>
<evidence type="ECO:0000256" key="5">
    <source>
        <dbReference type="ARBA" id="ARBA00022694"/>
    </source>
</evidence>
<dbReference type="GO" id="GO:0017150">
    <property type="term" value="F:tRNA dihydrouridine synthase activity"/>
    <property type="evidence" value="ECO:0007669"/>
    <property type="project" value="UniProtKB-UniRule"/>
</dbReference>
<keyword evidence="15" id="KW-1185">Reference proteome</keyword>
<evidence type="ECO:0000256" key="3">
    <source>
        <dbReference type="ARBA" id="ARBA00022630"/>
    </source>
</evidence>
<comment type="catalytic activity">
    <reaction evidence="9">
        <text>5,6-dihydrouridine(16) in tRNA + NADP(+) = uridine(16) in tRNA + NADPH + H(+)</text>
        <dbReference type="Rhea" id="RHEA:53376"/>
        <dbReference type="Rhea" id="RHEA-COMP:13543"/>
        <dbReference type="Rhea" id="RHEA-COMP:13544"/>
        <dbReference type="ChEBI" id="CHEBI:15378"/>
        <dbReference type="ChEBI" id="CHEBI:57783"/>
        <dbReference type="ChEBI" id="CHEBI:58349"/>
        <dbReference type="ChEBI" id="CHEBI:65315"/>
        <dbReference type="ChEBI" id="CHEBI:74443"/>
    </reaction>
</comment>
<evidence type="ECO:0000256" key="7">
    <source>
        <dbReference type="ARBA" id="ARBA00022884"/>
    </source>
</evidence>
<feature type="site" description="Interacts with tRNA; defines subfamily-specific binding signature" evidence="9">
    <location>
        <position position="35"/>
    </location>
</feature>
<evidence type="ECO:0000256" key="2">
    <source>
        <dbReference type="ARBA" id="ARBA00022555"/>
    </source>
</evidence>
<dbReference type="PANTHER" id="PTHR11082:SF26">
    <property type="entry name" value="TRNA-DIHYDROURIDINE(16) SYNTHASE"/>
    <property type="match status" value="1"/>
</dbReference>
<feature type="site" description="Interacts with tRNA; defines subfamily-specific binding signature" evidence="9">
    <location>
        <position position="294"/>
    </location>
</feature>
<dbReference type="GO" id="GO:0010181">
    <property type="term" value="F:FMN binding"/>
    <property type="evidence" value="ECO:0007669"/>
    <property type="project" value="UniProtKB-UniRule"/>
</dbReference>
<keyword evidence="5 9" id="KW-0819">tRNA processing</keyword>
<evidence type="ECO:0000313" key="15">
    <source>
        <dbReference type="Proteomes" id="UP000682739"/>
    </source>
</evidence>
<feature type="domain" description="DUS-like FMN-binding" evidence="13">
    <location>
        <begin position="4"/>
        <end position="301"/>
    </location>
</feature>
<comment type="cofactor">
    <cofactor evidence="1 9 10 12">
        <name>FMN</name>
        <dbReference type="ChEBI" id="CHEBI:58210"/>
    </cofactor>
</comment>
<dbReference type="Gene3D" id="3.20.20.70">
    <property type="entry name" value="Aldolase class I"/>
    <property type="match status" value="1"/>
</dbReference>
<name>A0A975DBL3_9GAMM</name>
<evidence type="ECO:0000256" key="10">
    <source>
        <dbReference type="PIRNR" id="PIRNR006621"/>
    </source>
</evidence>
<feature type="site" description="Interacts with tRNA" evidence="9">
    <location>
        <position position="278"/>
    </location>
</feature>
<dbReference type="RefSeq" id="WP_208832171.1">
    <property type="nucleotide sequence ID" value="NZ_CP072110.1"/>
</dbReference>
<evidence type="ECO:0000259" key="13">
    <source>
        <dbReference type="Pfam" id="PF01207"/>
    </source>
</evidence>
<keyword evidence="12" id="KW-0547">Nucleotide-binding</keyword>
<evidence type="ECO:0000313" key="14">
    <source>
        <dbReference type="EMBL" id="QTH64116.1"/>
    </source>
</evidence>
<keyword evidence="7 9" id="KW-0694">RNA-binding</keyword>
<evidence type="ECO:0000256" key="1">
    <source>
        <dbReference type="ARBA" id="ARBA00001917"/>
    </source>
</evidence>
<dbReference type="Proteomes" id="UP000682739">
    <property type="component" value="Chromosome"/>
</dbReference>
<gene>
    <name evidence="9" type="primary">dusC</name>
    <name evidence="14" type="ORF">J1N51_01105</name>
</gene>
<feature type="binding site" evidence="9 12">
    <location>
        <position position="68"/>
    </location>
    <ligand>
        <name>FMN</name>
        <dbReference type="ChEBI" id="CHEBI:58210"/>
    </ligand>
</feature>
<organism evidence="14 15">
    <name type="scientific">Psychrosphaera ytuae</name>
    <dbReference type="NCBI Taxonomy" id="2820710"/>
    <lineage>
        <taxon>Bacteria</taxon>
        <taxon>Pseudomonadati</taxon>
        <taxon>Pseudomonadota</taxon>
        <taxon>Gammaproteobacteria</taxon>
        <taxon>Alteromonadales</taxon>
        <taxon>Pseudoalteromonadaceae</taxon>
        <taxon>Psychrosphaera</taxon>
    </lineage>
</organism>
<dbReference type="InterPro" id="IPR032886">
    <property type="entry name" value="DusC"/>
</dbReference>
<evidence type="ECO:0000256" key="11">
    <source>
        <dbReference type="PIRSR" id="PIRSR006621-1"/>
    </source>
</evidence>
<evidence type="ECO:0000256" key="4">
    <source>
        <dbReference type="ARBA" id="ARBA00022643"/>
    </source>
</evidence>
<keyword evidence="4 9" id="KW-0288">FMN</keyword>
<dbReference type="EMBL" id="CP072110">
    <property type="protein sequence ID" value="QTH64116.1"/>
    <property type="molecule type" value="Genomic_DNA"/>
</dbReference>
<dbReference type="PANTHER" id="PTHR11082">
    <property type="entry name" value="TRNA-DIHYDROURIDINE SYNTHASE"/>
    <property type="match status" value="1"/>
</dbReference>
<sequence length="312" mass="35005">MRITLAPMEGVIDHLMRHMLTELGGIDLCMTEFIRIVDQKLPERVFHRYCPELKSGSVTPNGTPVRIQLLGQDPHWLAENAVVATDLGSQGIDLNFGCPAKAVNKSKGGAVLLKEPETLYAIAKSVRQAVPKHLPVTAKMRLGFEDKTLAIENAQALEAGGIDEIAIHARTKVEGYKPPAYWEHIALIKQHVQTPLIANGEIWNPQQAKQCQEQSQCENIMLGRGALAVPNLAAWIKGQSNKIPWNQVLALLLTYSKYEIEGDKGLYYSNRVKQWMVYLKMAYPEANEFFRTIRTIRKTDEMYTAISAQLNQ</sequence>
<dbReference type="PROSITE" id="PS01136">
    <property type="entry name" value="UPF0034"/>
    <property type="match status" value="1"/>
</dbReference>
<feature type="site" description="Interacts with tRNA; defines subfamily-specific binding signature" evidence="9">
    <location>
        <position position="271"/>
    </location>
</feature>
<reference evidence="14" key="1">
    <citation type="submission" date="2021-03" db="EMBL/GenBank/DDBJ databases">
        <title>Description of Psychrosphaera ytuae sp. nov. isolated from deep sea sediment of South China Sea.</title>
        <authorList>
            <person name="Zhang J."/>
            <person name="Xu X.-D."/>
        </authorList>
    </citation>
    <scope>NUCLEOTIDE SEQUENCE</scope>
    <source>
        <strain evidence="14">MTZ26</strain>
    </source>
</reference>
<proteinExistence type="inferred from homology"/>
<evidence type="ECO:0000256" key="6">
    <source>
        <dbReference type="ARBA" id="ARBA00022857"/>
    </source>
</evidence>
<dbReference type="InterPro" id="IPR042270">
    <property type="entry name" value="DusC_C"/>
</dbReference>
<comment type="function">
    <text evidence="9">Catalyzes the synthesis of 5,6-dihydrouridine (D), a modified base found in the D-loop of most tRNAs, via the reduction of the C5-C6 double bond in target uridines. Specifically modifies U16 in tRNAs.</text>
</comment>
<dbReference type="SUPFAM" id="SSF51395">
    <property type="entry name" value="FMN-linked oxidoreductases"/>
    <property type="match status" value="1"/>
</dbReference>
<keyword evidence="2 9" id="KW-0820">tRNA-binding</keyword>
<dbReference type="GO" id="GO:0000049">
    <property type="term" value="F:tRNA binding"/>
    <property type="evidence" value="ECO:0007669"/>
    <property type="project" value="UniProtKB-UniRule"/>
</dbReference>
<dbReference type="InterPro" id="IPR018517">
    <property type="entry name" value="tRNA_hU_synthase_CS"/>
</dbReference>
<dbReference type="InterPro" id="IPR001269">
    <property type="entry name" value="DUS_fam"/>
</dbReference>
<dbReference type="InterPro" id="IPR013785">
    <property type="entry name" value="Aldolase_TIM"/>
</dbReference>
<dbReference type="Pfam" id="PF01207">
    <property type="entry name" value="Dus"/>
    <property type="match status" value="1"/>
</dbReference>
<dbReference type="EC" id="1.3.1.-" evidence="9"/>
<feature type="binding site" evidence="9 12">
    <location>
        <position position="139"/>
    </location>
    <ligand>
        <name>FMN</name>
        <dbReference type="ChEBI" id="CHEBI:58210"/>
    </ligand>
</feature>
<evidence type="ECO:0000256" key="12">
    <source>
        <dbReference type="PIRSR" id="PIRSR006621-2"/>
    </source>
</evidence>
<comment type="similarity">
    <text evidence="9">Belongs to the Dus family. DusC subfamily.</text>
</comment>
<accession>A0A975DBL3</accession>
<comment type="similarity">
    <text evidence="10">Belongs to the dus family.</text>
</comment>
<feature type="site" description="Interacts with tRNA" evidence="9">
    <location>
        <position position="95"/>
    </location>
</feature>
<comment type="catalytic activity">
    <reaction evidence="9">
        <text>5,6-dihydrouridine(16) in tRNA + NAD(+) = uridine(16) in tRNA + NADH + H(+)</text>
        <dbReference type="Rhea" id="RHEA:53380"/>
        <dbReference type="Rhea" id="RHEA-COMP:13543"/>
        <dbReference type="Rhea" id="RHEA-COMP:13544"/>
        <dbReference type="ChEBI" id="CHEBI:15378"/>
        <dbReference type="ChEBI" id="CHEBI:57540"/>
        <dbReference type="ChEBI" id="CHEBI:57945"/>
        <dbReference type="ChEBI" id="CHEBI:65315"/>
        <dbReference type="ChEBI" id="CHEBI:74443"/>
    </reaction>
</comment>
<keyword evidence="3 9" id="KW-0285">Flavoprotein</keyword>
<evidence type="ECO:0000256" key="9">
    <source>
        <dbReference type="HAMAP-Rule" id="MF_02043"/>
    </source>
</evidence>
<dbReference type="CDD" id="cd02801">
    <property type="entry name" value="DUS_like_FMN"/>
    <property type="match status" value="1"/>
</dbReference>
<dbReference type="GO" id="GO:0050660">
    <property type="term" value="F:flavin adenine dinucleotide binding"/>
    <property type="evidence" value="ECO:0007669"/>
    <property type="project" value="InterPro"/>
</dbReference>
<feature type="active site" description="Proton donor" evidence="9 11">
    <location>
        <position position="98"/>
    </location>
</feature>
<dbReference type="AlphaFoldDB" id="A0A975DBL3"/>
<keyword evidence="6 9" id="KW-0521">NADP</keyword>
<feature type="site" description="Interacts with tRNA; defines subfamily-specific binding signature" evidence="9">
    <location>
        <position position="273"/>
    </location>
</feature>
<dbReference type="PIRSF" id="PIRSF006621">
    <property type="entry name" value="Dus"/>
    <property type="match status" value="1"/>
</dbReference>
<dbReference type="InterPro" id="IPR035587">
    <property type="entry name" value="DUS-like_FMN-bd"/>
</dbReference>